<keyword evidence="2" id="KW-0812">Transmembrane</keyword>
<dbReference type="EMBL" id="JAHWGI010001416">
    <property type="protein sequence ID" value="KAK3930964.1"/>
    <property type="molecule type" value="Genomic_DNA"/>
</dbReference>
<dbReference type="Proteomes" id="UP001219518">
    <property type="component" value="Unassembled WGS sequence"/>
</dbReference>
<feature type="compositionally biased region" description="Low complexity" evidence="1">
    <location>
        <begin position="101"/>
        <end position="133"/>
    </location>
</feature>
<organism evidence="3 4">
    <name type="scientific">Frankliniella fusca</name>
    <dbReference type="NCBI Taxonomy" id="407009"/>
    <lineage>
        <taxon>Eukaryota</taxon>
        <taxon>Metazoa</taxon>
        <taxon>Ecdysozoa</taxon>
        <taxon>Arthropoda</taxon>
        <taxon>Hexapoda</taxon>
        <taxon>Insecta</taxon>
        <taxon>Pterygota</taxon>
        <taxon>Neoptera</taxon>
        <taxon>Paraneoptera</taxon>
        <taxon>Thysanoptera</taxon>
        <taxon>Terebrantia</taxon>
        <taxon>Thripoidea</taxon>
        <taxon>Thripidae</taxon>
        <taxon>Frankliniella</taxon>
    </lineage>
</organism>
<evidence type="ECO:0000313" key="4">
    <source>
        <dbReference type="Proteomes" id="UP001219518"/>
    </source>
</evidence>
<proteinExistence type="predicted"/>
<feature type="compositionally biased region" description="Basic residues" evidence="1">
    <location>
        <begin position="38"/>
        <end position="49"/>
    </location>
</feature>
<protein>
    <submittedName>
        <fullName evidence="3">Uncharacterized protein</fullName>
    </submittedName>
</protein>
<keyword evidence="2" id="KW-1133">Transmembrane helix</keyword>
<evidence type="ECO:0000256" key="1">
    <source>
        <dbReference type="SAM" id="MobiDB-lite"/>
    </source>
</evidence>
<feature type="transmembrane region" description="Helical" evidence="2">
    <location>
        <begin position="242"/>
        <end position="261"/>
    </location>
</feature>
<comment type="caution">
    <text evidence="3">The sequence shown here is derived from an EMBL/GenBank/DDBJ whole genome shotgun (WGS) entry which is preliminary data.</text>
</comment>
<accession>A0AAE1LU61</accession>
<evidence type="ECO:0000256" key="2">
    <source>
        <dbReference type="SAM" id="Phobius"/>
    </source>
</evidence>
<keyword evidence="4" id="KW-1185">Reference proteome</keyword>
<gene>
    <name evidence="3" type="ORF">KUF71_024876</name>
</gene>
<dbReference type="AlphaFoldDB" id="A0AAE1LU61"/>
<keyword evidence="2" id="KW-0472">Membrane</keyword>
<evidence type="ECO:0000313" key="3">
    <source>
        <dbReference type="EMBL" id="KAK3930964.1"/>
    </source>
</evidence>
<feature type="region of interest" description="Disordered" evidence="1">
    <location>
        <begin position="38"/>
        <end position="133"/>
    </location>
</feature>
<name>A0AAE1LU61_9NEOP</name>
<sequence length="405" mass="41942">MAECTASSSSWSNVSRASQRYRDLDTAAMHFWIDKRGAVPHHGHGRYSHRVSASLASSRLPPGAGANPQRRRRPSRSSSSRTNAAKATNPAVHRDRERAGDASTSGTTTATTTALTASSLAGGSGSSSGASRRVGGAAPILAPAPLLARAARAHLALPRPHLAYIGSTGSGIRAHGHGGQGPGGGGLGGMLVDLPLEGPHGHGALGASASGSDRADMFGLGALPLPVHGESPPVLMDRFTCGLWASFALASVFVAGTKFYLDFQSSGMEAMVLSLLLMIFLMVGCTASICRARVNSQLAAAAAAATASALRGDTGSSGLRRTRLADSDELVVSEVVIDRPPMSMGMENVPCVALASGQQTQQHQLLQQVQQEQLAEQRLSTEPPPPYHIAMLDEQPPPAYEKVVA</sequence>
<feature type="region of interest" description="Disordered" evidence="1">
    <location>
        <begin position="374"/>
        <end position="405"/>
    </location>
</feature>
<reference evidence="3" key="1">
    <citation type="submission" date="2021-07" db="EMBL/GenBank/DDBJ databases">
        <authorList>
            <person name="Catto M.A."/>
            <person name="Jacobson A."/>
            <person name="Kennedy G."/>
            <person name="Labadie P."/>
            <person name="Hunt B.G."/>
            <person name="Srinivasan R."/>
        </authorList>
    </citation>
    <scope>NUCLEOTIDE SEQUENCE</scope>
    <source>
        <strain evidence="3">PL_HMW_Pooled</strain>
        <tissue evidence="3">Head</tissue>
    </source>
</reference>
<reference evidence="3" key="2">
    <citation type="journal article" date="2023" name="BMC Genomics">
        <title>Pest status, molecular evolution, and epigenetic factors derived from the genome assembly of Frankliniella fusca, a thysanopteran phytovirus vector.</title>
        <authorList>
            <person name="Catto M.A."/>
            <person name="Labadie P.E."/>
            <person name="Jacobson A.L."/>
            <person name="Kennedy G.G."/>
            <person name="Srinivasan R."/>
            <person name="Hunt B.G."/>
        </authorList>
    </citation>
    <scope>NUCLEOTIDE SEQUENCE</scope>
    <source>
        <strain evidence="3">PL_HMW_Pooled</strain>
    </source>
</reference>
<feature type="transmembrane region" description="Helical" evidence="2">
    <location>
        <begin position="270"/>
        <end position="289"/>
    </location>
</feature>